<dbReference type="InterPro" id="IPR002734">
    <property type="entry name" value="RibDG_C"/>
</dbReference>
<evidence type="ECO:0000256" key="3">
    <source>
        <dbReference type="ARBA" id="ARBA00023002"/>
    </source>
</evidence>
<dbReference type="Pfam" id="PF01872">
    <property type="entry name" value="RibD_C"/>
    <property type="match status" value="1"/>
</dbReference>
<dbReference type="InterPro" id="IPR024072">
    <property type="entry name" value="DHFR-like_dom_sf"/>
</dbReference>
<keyword evidence="6" id="KW-1185">Reference proteome</keyword>
<comment type="caution">
    <text evidence="5">The sequence shown here is derived from an EMBL/GenBank/DDBJ whole genome shotgun (WGS) entry which is preliminary data.</text>
</comment>
<keyword evidence="3" id="KW-0560">Oxidoreductase</keyword>
<keyword evidence="2" id="KW-0521">NADP</keyword>
<accession>A0ABU8VG40</accession>
<reference evidence="5 6" key="1">
    <citation type="submission" date="2024-03" db="EMBL/GenBank/DDBJ databases">
        <title>Novel species of the genus Variovorax.</title>
        <authorList>
            <person name="Liu Q."/>
            <person name="Xin Y.-H."/>
        </authorList>
    </citation>
    <scope>NUCLEOTIDE SEQUENCE [LARGE SCALE GENOMIC DNA]</scope>
    <source>
        <strain evidence="5 6">KACC 18899</strain>
    </source>
</reference>
<sequence length="297" mass="32225">MMPTPTATPGVDALWPLCLDITLHRRGELARLPWNANAPLAGDAAHGFSLRGVWDDAAVELFELIKPLLDRPREGAPWIIGQLGQSLDGYVATHNGDSHYVNGREVLVHLHRLRALCDAVIVGANTAALDDPQLTTRHVEGRHPVRVLIDPALRLTPTLRALSDRLAPTLLACDARRAAEAARRFGADQVLGVPALVDGEGRLNLRALVTELASRDLRVLFVEGGGVTVSRFIAQGCLDRLHLSIAPVVIGSGRPGLQIPRSAAMRDCLRPSGRVFRMGEDVLWDLDLRETGPRQNG</sequence>
<evidence type="ECO:0000259" key="4">
    <source>
        <dbReference type="Pfam" id="PF01872"/>
    </source>
</evidence>
<dbReference type="InterPro" id="IPR050765">
    <property type="entry name" value="Riboflavin_Biosynth_HTPR"/>
</dbReference>
<proteinExistence type="predicted"/>
<dbReference type="PANTHER" id="PTHR38011:SF7">
    <property type="entry name" value="2,5-DIAMINO-6-RIBOSYLAMINO-4(3H)-PYRIMIDINONE 5'-PHOSPHATE REDUCTASE"/>
    <property type="match status" value="1"/>
</dbReference>
<name>A0ABU8VG40_9BURK</name>
<evidence type="ECO:0000256" key="2">
    <source>
        <dbReference type="ARBA" id="ARBA00022857"/>
    </source>
</evidence>
<dbReference type="SUPFAM" id="SSF53597">
    <property type="entry name" value="Dihydrofolate reductase-like"/>
    <property type="match status" value="1"/>
</dbReference>
<dbReference type="Gene3D" id="3.40.430.10">
    <property type="entry name" value="Dihydrofolate Reductase, subunit A"/>
    <property type="match status" value="1"/>
</dbReference>
<dbReference type="EMBL" id="JBBKZU010000006">
    <property type="protein sequence ID" value="MEJ8812633.1"/>
    <property type="molecule type" value="Genomic_DNA"/>
</dbReference>
<evidence type="ECO:0000313" key="5">
    <source>
        <dbReference type="EMBL" id="MEJ8812633.1"/>
    </source>
</evidence>
<evidence type="ECO:0000256" key="1">
    <source>
        <dbReference type="ARBA" id="ARBA00005104"/>
    </source>
</evidence>
<feature type="domain" description="Bacterial bifunctional deaminase-reductase C-terminal" evidence="4">
    <location>
        <begin position="77"/>
        <end position="255"/>
    </location>
</feature>
<organism evidence="5 6">
    <name type="scientific">Variovorax ureilyticus</name>
    <dbReference type="NCBI Taxonomy" id="1836198"/>
    <lineage>
        <taxon>Bacteria</taxon>
        <taxon>Pseudomonadati</taxon>
        <taxon>Pseudomonadota</taxon>
        <taxon>Betaproteobacteria</taxon>
        <taxon>Burkholderiales</taxon>
        <taxon>Comamonadaceae</taxon>
        <taxon>Variovorax</taxon>
    </lineage>
</organism>
<dbReference type="Proteomes" id="UP001365846">
    <property type="component" value="Unassembled WGS sequence"/>
</dbReference>
<dbReference type="RefSeq" id="WP_340357880.1">
    <property type="nucleotide sequence ID" value="NZ_JBBKZU010000006.1"/>
</dbReference>
<dbReference type="PANTHER" id="PTHR38011">
    <property type="entry name" value="DIHYDROFOLATE REDUCTASE FAMILY PROTEIN (AFU_ORTHOLOGUE AFUA_8G06820)"/>
    <property type="match status" value="1"/>
</dbReference>
<comment type="pathway">
    <text evidence="1">Cofactor biosynthesis; riboflavin biosynthesis.</text>
</comment>
<evidence type="ECO:0000313" key="6">
    <source>
        <dbReference type="Proteomes" id="UP001365846"/>
    </source>
</evidence>
<gene>
    <name evidence="5" type="ORF">WKW77_16225</name>
</gene>
<protein>
    <submittedName>
        <fullName evidence="5">RibD family protein</fullName>
    </submittedName>
</protein>